<dbReference type="RefSeq" id="XP_007411949.1">
    <property type="nucleotide sequence ID" value="XM_007411887.1"/>
</dbReference>
<name>F4RS12_MELLP</name>
<feature type="compositionally biased region" description="Basic and acidic residues" evidence="1">
    <location>
        <begin position="190"/>
        <end position="211"/>
    </location>
</feature>
<dbReference type="InParanoid" id="F4RS12"/>
<feature type="compositionally biased region" description="Acidic residues" evidence="1">
    <location>
        <begin position="125"/>
        <end position="134"/>
    </location>
</feature>
<reference evidence="3" key="1">
    <citation type="journal article" date="2011" name="Proc. Natl. Acad. Sci. U.S.A.">
        <title>Obligate biotrophy features unraveled by the genomic analysis of rust fungi.</title>
        <authorList>
            <person name="Duplessis S."/>
            <person name="Cuomo C.A."/>
            <person name="Lin Y.-C."/>
            <person name="Aerts A."/>
            <person name="Tisserant E."/>
            <person name="Veneault-Fourrey C."/>
            <person name="Joly D.L."/>
            <person name="Hacquard S."/>
            <person name="Amselem J."/>
            <person name="Cantarel B.L."/>
            <person name="Chiu R."/>
            <person name="Coutinho P.M."/>
            <person name="Feau N."/>
            <person name="Field M."/>
            <person name="Frey P."/>
            <person name="Gelhaye E."/>
            <person name="Goldberg J."/>
            <person name="Grabherr M.G."/>
            <person name="Kodira C.D."/>
            <person name="Kohler A."/>
            <person name="Kuees U."/>
            <person name="Lindquist E.A."/>
            <person name="Lucas S.M."/>
            <person name="Mago R."/>
            <person name="Mauceli E."/>
            <person name="Morin E."/>
            <person name="Murat C."/>
            <person name="Pangilinan J.L."/>
            <person name="Park R."/>
            <person name="Pearson M."/>
            <person name="Quesneville H."/>
            <person name="Rouhier N."/>
            <person name="Sakthikumar S."/>
            <person name="Salamov A.A."/>
            <person name="Schmutz J."/>
            <person name="Selles B."/>
            <person name="Shapiro H."/>
            <person name="Tanguay P."/>
            <person name="Tuskan G.A."/>
            <person name="Henrissat B."/>
            <person name="Van de Peer Y."/>
            <person name="Rouze P."/>
            <person name="Ellis J.G."/>
            <person name="Dodds P.N."/>
            <person name="Schein J.E."/>
            <person name="Zhong S."/>
            <person name="Hamelin R.C."/>
            <person name="Grigoriev I.V."/>
            <person name="Szabo L.J."/>
            <person name="Martin F."/>
        </authorList>
    </citation>
    <scope>NUCLEOTIDE SEQUENCE [LARGE SCALE GENOMIC DNA]</scope>
    <source>
        <strain evidence="3">98AG31 / pathotype 3-4-7</strain>
    </source>
</reference>
<organism evidence="3">
    <name type="scientific">Melampsora larici-populina (strain 98AG31 / pathotype 3-4-7)</name>
    <name type="common">Poplar leaf rust fungus</name>
    <dbReference type="NCBI Taxonomy" id="747676"/>
    <lineage>
        <taxon>Eukaryota</taxon>
        <taxon>Fungi</taxon>
        <taxon>Dikarya</taxon>
        <taxon>Basidiomycota</taxon>
        <taxon>Pucciniomycotina</taxon>
        <taxon>Pucciniomycetes</taxon>
        <taxon>Pucciniales</taxon>
        <taxon>Melampsoraceae</taxon>
        <taxon>Melampsora</taxon>
    </lineage>
</organism>
<dbReference type="HOGENOM" id="CLU_1124770_0_0_1"/>
<dbReference type="Proteomes" id="UP000001072">
    <property type="component" value="Unassembled WGS sequence"/>
</dbReference>
<feature type="region of interest" description="Disordered" evidence="1">
    <location>
        <begin position="94"/>
        <end position="229"/>
    </location>
</feature>
<evidence type="ECO:0000313" key="2">
    <source>
        <dbReference type="EMBL" id="EGG04858.1"/>
    </source>
</evidence>
<feature type="compositionally biased region" description="Polar residues" evidence="1">
    <location>
        <begin position="94"/>
        <end position="109"/>
    </location>
</feature>
<protein>
    <submittedName>
        <fullName evidence="2">Uncharacterized protein</fullName>
    </submittedName>
</protein>
<feature type="region of interest" description="Disordered" evidence="1">
    <location>
        <begin position="1"/>
        <end position="55"/>
    </location>
</feature>
<evidence type="ECO:0000313" key="3">
    <source>
        <dbReference type="Proteomes" id="UP000001072"/>
    </source>
</evidence>
<feature type="compositionally biased region" description="Polar residues" evidence="1">
    <location>
        <begin position="169"/>
        <end position="189"/>
    </location>
</feature>
<dbReference type="KEGG" id="mlr:MELLADRAFT_108118"/>
<gene>
    <name evidence="2" type="ORF">MELLADRAFT_108118</name>
</gene>
<accession>F4RS12</accession>
<dbReference type="AlphaFoldDB" id="F4RS12"/>
<feature type="compositionally biased region" description="Polar residues" evidence="1">
    <location>
        <begin position="1"/>
        <end position="10"/>
    </location>
</feature>
<keyword evidence="3" id="KW-1185">Reference proteome</keyword>
<evidence type="ECO:0000256" key="1">
    <source>
        <dbReference type="SAM" id="MobiDB-lite"/>
    </source>
</evidence>
<proteinExistence type="predicted"/>
<sequence>MTLPDLTNDTFVPKQKKRKRVVADSATPIQSTSNPTPATQPAGSSDPTPTQFPTRFQALFDEMKPLDESDQDLLLDRFFRQCKLVKALDQKGMTSNEVLNPSPTTSPIRQTEPIKTSHPKQATSNEEENEDTDEAAQHKNDLPDLDQTEQETKSVENNKENEEIAARLRTSNQVNKITHQSSSKTPISKSNKENTPHQRATRSESNKDSIRPIRQSSRKTSQGTEQNEINPTSSVSIWCNLNMKIAY</sequence>
<feature type="compositionally biased region" description="Polar residues" evidence="1">
    <location>
        <begin position="27"/>
        <end position="54"/>
    </location>
</feature>
<feature type="compositionally biased region" description="Basic and acidic residues" evidence="1">
    <location>
        <begin position="150"/>
        <end position="166"/>
    </location>
</feature>
<dbReference type="EMBL" id="GL883116">
    <property type="protein sequence ID" value="EGG04858.1"/>
    <property type="molecule type" value="Genomic_DNA"/>
</dbReference>
<dbReference type="GeneID" id="18923376"/>
<dbReference type="VEuPathDB" id="FungiDB:MELLADRAFT_108118"/>
<feature type="compositionally biased region" description="Polar residues" evidence="1">
    <location>
        <begin position="214"/>
        <end position="229"/>
    </location>
</feature>